<accession>A0A484CWC0</accession>
<comment type="subcellular location">
    <subcellularLocation>
        <location evidence="1">Nucleus</location>
    </subcellularLocation>
</comment>
<protein>
    <submittedName>
        <fullName evidence="6">Uncharacterized protein</fullName>
    </submittedName>
</protein>
<dbReference type="GO" id="GO:0036265">
    <property type="term" value="P:RNA (guanine-N7)-methylation"/>
    <property type="evidence" value="ECO:0007669"/>
    <property type="project" value="InterPro"/>
</dbReference>
<feature type="region of interest" description="Disordered" evidence="5">
    <location>
        <begin position="138"/>
        <end position="170"/>
    </location>
</feature>
<name>A0A484CWC0_PERFV</name>
<organism evidence="6 7">
    <name type="scientific">Perca flavescens</name>
    <name type="common">American yellow perch</name>
    <name type="synonym">Morone flavescens</name>
    <dbReference type="NCBI Taxonomy" id="8167"/>
    <lineage>
        <taxon>Eukaryota</taxon>
        <taxon>Metazoa</taxon>
        <taxon>Chordata</taxon>
        <taxon>Craniata</taxon>
        <taxon>Vertebrata</taxon>
        <taxon>Euteleostomi</taxon>
        <taxon>Actinopterygii</taxon>
        <taxon>Neopterygii</taxon>
        <taxon>Teleostei</taxon>
        <taxon>Neoteleostei</taxon>
        <taxon>Acanthomorphata</taxon>
        <taxon>Eupercaria</taxon>
        <taxon>Perciformes</taxon>
        <taxon>Percoidei</taxon>
        <taxon>Percidae</taxon>
        <taxon>Percinae</taxon>
        <taxon>Perca</taxon>
    </lineage>
</organism>
<dbReference type="GO" id="GO:0005829">
    <property type="term" value="C:cytosol"/>
    <property type="evidence" value="ECO:0007669"/>
    <property type="project" value="TreeGrafter"/>
</dbReference>
<evidence type="ECO:0000256" key="2">
    <source>
        <dbReference type="ARBA" id="ARBA00022574"/>
    </source>
</evidence>
<evidence type="ECO:0000313" key="6">
    <source>
        <dbReference type="EMBL" id="TDH07245.1"/>
    </source>
</evidence>
<dbReference type="GO" id="GO:0043527">
    <property type="term" value="C:tRNA methyltransferase complex"/>
    <property type="evidence" value="ECO:0007669"/>
    <property type="project" value="TreeGrafter"/>
</dbReference>
<dbReference type="EMBL" id="SCKG01000011">
    <property type="protein sequence ID" value="TDH07245.1"/>
    <property type="molecule type" value="Genomic_DNA"/>
</dbReference>
<keyword evidence="7" id="KW-1185">Reference proteome</keyword>
<dbReference type="AlphaFoldDB" id="A0A484CWC0"/>
<dbReference type="GO" id="GO:0006400">
    <property type="term" value="P:tRNA modification"/>
    <property type="evidence" value="ECO:0007669"/>
    <property type="project" value="TreeGrafter"/>
</dbReference>
<dbReference type="Proteomes" id="UP000295070">
    <property type="component" value="Chromosome 11"/>
</dbReference>
<comment type="caution">
    <text evidence="6">The sequence shown here is derived from an EMBL/GenBank/DDBJ whole genome shotgun (WGS) entry which is preliminary data.</text>
</comment>
<evidence type="ECO:0000313" key="7">
    <source>
        <dbReference type="Proteomes" id="UP000295070"/>
    </source>
</evidence>
<keyword evidence="2" id="KW-0853">WD repeat</keyword>
<dbReference type="PANTHER" id="PTHR16288">
    <property type="entry name" value="WD40 REPEAT PROTEIN 4"/>
    <property type="match status" value="1"/>
</dbReference>
<evidence type="ECO:0000256" key="4">
    <source>
        <dbReference type="ARBA" id="ARBA00023242"/>
    </source>
</evidence>
<evidence type="ECO:0000256" key="3">
    <source>
        <dbReference type="ARBA" id="ARBA00022737"/>
    </source>
</evidence>
<dbReference type="PANTHER" id="PTHR16288:SF0">
    <property type="entry name" value="TRNA (GUANINE-N(7)-)-METHYLTRANSFERASE NON-CATALYTIC SUBUNIT WDR4"/>
    <property type="match status" value="1"/>
</dbReference>
<sequence length="170" mass="19467">KPTVCRIASSPDARHVAVQCERVSTVQFFTLDQEGEDKLVPHSRLSLPHCPLDMTFDLEGRLWVLMDSSDAPLQIYSHKQDSWECDAESPELNRVTEEFKPHWKTLEASTRTDSRFEHLYKVSYDNVTAYLQKKQQRVEEQQLKRGMAQKANGNKKAKKEASGAVTRSST</sequence>
<keyword evidence="3" id="KW-0677">Repeat</keyword>
<dbReference type="InterPro" id="IPR028884">
    <property type="entry name" value="Trm82"/>
</dbReference>
<evidence type="ECO:0000256" key="1">
    <source>
        <dbReference type="ARBA" id="ARBA00004123"/>
    </source>
</evidence>
<reference evidence="6 7" key="1">
    <citation type="submission" date="2019-01" db="EMBL/GenBank/DDBJ databases">
        <title>A chromosome-scale genome assembly of the yellow perch, Perca flavescens.</title>
        <authorList>
            <person name="Feron R."/>
            <person name="Morvezen R."/>
            <person name="Bestin A."/>
            <person name="Haffray P."/>
            <person name="Klopp C."/>
            <person name="Zahm M."/>
            <person name="Cabau C."/>
            <person name="Roques C."/>
            <person name="Donnadieu C."/>
            <person name="Bouchez O."/>
            <person name="Christie M."/>
            <person name="Larson W."/>
            <person name="Guiguen Y."/>
        </authorList>
    </citation>
    <scope>NUCLEOTIDE SEQUENCE [LARGE SCALE GENOMIC DNA]</scope>
    <source>
        <strain evidence="6">YP-PL-M2</strain>
        <tissue evidence="6">Blood</tissue>
    </source>
</reference>
<feature type="non-terminal residue" evidence="6">
    <location>
        <position position="1"/>
    </location>
</feature>
<evidence type="ECO:0000256" key="5">
    <source>
        <dbReference type="SAM" id="MobiDB-lite"/>
    </source>
</evidence>
<proteinExistence type="predicted"/>
<gene>
    <name evidence="6" type="ORF">EPR50_G00121710</name>
</gene>
<keyword evidence="4" id="KW-0539">Nucleus</keyword>
<dbReference type="GO" id="GO:0005634">
    <property type="term" value="C:nucleus"/>
    <property type="evidence" value="ECO:0007669"/>
    <property type="project" value="UniProtKB-SubCell"/>
</dbReference>
<dbReference type="STRING" id="8167.A0A484CWC0"/>